<feature type="domain" description="DUF2059" evidence="2">
    <location>
        <begin position="286"/>
        <end position="341"/>
    </location>
</feature>
<evidence type="ECO:0000259" key="2">
    <source>
        <dbReference type="Pfam" id="PF09832"/>
    </source>
</evidence>
<reference evidence="4" key="1">
    <citation type="submission" date="2017-11" db="EMBL/GenBank/DDBJ databases">
        <authorList>
            <person name="Watanabe M."/>
            <person name="Kojima H."/>
        </authorList>
    </citation>
    <scope>NUCLEOTIDE SEQUENCE [LARGE SCALE GENOMIC DNA]</scope>
    <source>
        <strain evidence="4">Tokyo 01</strain>
    </source>
</reference>
<dbReference type="OrthoDB" id="5510290at2"/>
<sequence>MKRIGMAALFLFLMITSASISAYALSAEWEDIVKPPAERSVWLKLPLKQPEFHWAFTHKKEFLAGRLTLTINRQNSSQSIVIFENGKLNDSWEEMTDDGMAKNHPDWIYFGFVSVQKYLTSARDRVSIELTVTKDSEGIGAYFGGVLKAGIYKSECRFWVYDDSGNCEPTAYAESWSHQWPLDITEQGGWCKGKGENGRIAEISPGNQAETFSEPLSEAHKQEIEELLFLMGVPKMLEQQVTHMKSLQRYELESMDFSEEVLEFSQKYMKKIDQLLSERLAWPNVKDDYIAIYGKYFSKAEIRELLKFQRTPVGQKSIRIMPEIVKEFALAGQKNSMEVMSEAEKISGEMKIDIVTRFGEKEKVLSDLTKKHSGQKEIKFQNITKKYPESGNSGKEEKADIILDFLTTTVRKPLWFLDENSVDKTIFMMMTIEENIYAIVVKEADMKTVFKAMQRGKNGKEIIVSNGKIMGEYDVKHADVFYEQKTIGFVDVYFSPESHIKNG</sequence>
<reference evidence="4" key="2">
    <citation type="submission" date="2019-01" db="EMBL/GenBank/DDBJ databases">
        <title>Genome sequence of Desulfonema ishimotonii strain Tokyo 01.</title>
        <authorList>
            <person name="Fukui M."/>
        </authorList>
    </citation>
    <scope>NUCLEOTIDE SEQUENCE [LARGE SCALE GENOMIC DNA]</scope>
    <source>
        <strain evidence="4">Tokyo 01</strain>
    </source>
</reference>
<evidence type="ECO:0000313" key="4">
    <source>
        <dbReference type="Proteomes" id="UP000288096"/>
    </source>
</evidence>
<dbReference type="AlphaFoldDB" id="A0A401FS69"/>
<accession>A0A401FS69</accession>
<feature type="signal peptide" evidence="1">
    <location>
        <begin position="1"/>
        <end position="22"/>
    </location>
</feature>
<dbReference type="Proteomes" id="UP000288096">
    <property type="component" value="Unassembled WGS sequence"/>
</dbReference>
<organism evidence="3 4">
    <name type="scientific">Desulfonema ishimotonii</name>
    <dbReference type="NCBI Taxonomy" id="45657"/>
    <lineage>
        <taxon>Bacteria</taxon>
        <taxon>Pseudomonadati</taxon>
        <taxon>Thermodesulfobacteriota</taxon>
        <taxon>Desulfobacteria</taxon>
        <taxon>Desulfobacterales</taxon>
        <taxon>Desulfococcaceae</taxon>
        <taxon>Desulfonema</taxon>
    </lineage>
</organism>
<keyword evidence="1" id="KW-0732">Signal</keyword>
<feature type="chain" id="PRO_5019377738" description="DUF2059 domain-containing protein" evidence="1">
    <location>
        <begin position="23"/>
        <end position="503"/>
    </location>
</feature>
<protein>
    <recommendedName>
        <fullName evidence="2">DUF2059 domain-containing protein</fullName>
    </recommendedName>
</protein>
<dbReference type="Pfam" id="PF09832">
    <property type="entry name" value="DUF2059"/>
    <property type="match status" value="1"/>
</dbReference>
<dbReference type="EMBL" id="BEXT01000001">
    <property type="protein sequence ID" value="GBC59790.1"/>
    <property type="molecule type" value="Genomic_DNA"/>
</dbReference>
<comment type="caution">
    <text evidence="3">The sequence shown here is derived from an EMBL/GenBank/DDBJ whole genome shotgun (WGS) entry which is preliminary data.</text>
</comment>
<proteinExistence type="predicted"/>
<dbReference type="RefSeq" id="WP_124327271.1">
    <property type="nucleotide sequence ID" value="NZ_BEXT01000001.1"/>
</dbReference>
<evidence type="ECO:0000313" key="3">
    <source>
        <dbReference type="EMBL" id="GBC59790.1"/>
    </source>
</evidence>
<dbReference type="InterPro" id="IPR018637">
    <property type="entry name" value="DUF2059"/>
</dbReference>
<evidence type="ECO:0000256" key="1">
    <source>
        <dbReference type="SAM" id="SignalP"/>
    </source>
</evidence>
<keyword evidence="4" id="KW-1185">Reference proteome</keyword>
<gene>
    <name evidence="3" type="ORF">DENIS_0731</name>
</gene>
<name>A0A401FS69_9BACT</name>